<feature type="compositionally biased region" description="Low complexity" evidence="1">
    <location>
        <begin position="108"/>
        <end position="146"/>
    </location>
</feature>
<evidence type="ECO:0000313" key="3">
    <source>
        <dbReference type="Proteomes" id="UP000247763"/>
    </source>
</evidence>
<dbReference type="KEGG" id="phb:HYN04_01625"/>
<dbReference type="Gene3D" id="3.30.1150.10">
    <property type="match status" value="1"/>
</dbReference>
<accession>A0A2Z3HLM1</accession>
<dbReference type="Proteomes" id="UP000247763">
    <property type="component" value="Chromosome"/>
</dbReference>
<feature type="compositionally biased region" description="Low complexity" evidence="1">
    <location>
        <begin position="53"/>
        <end position="62"/>
    </location>
</feature>
<sequence length="277" mass="27227">MNTSVRPSPAVLASGLLHLGVLAAVILLRPPAGDPAGEGPPVTVRLATSGDLAAAQAAAAGPPAAPAPPEPATAEAVPAEPVSPPPVPTPTPAPSPARRVAEPPAPVPRTTTAARPQPLQKTPAAPSAASRPATTAPAAATPRRPAGGLDLDALAGQVSRLTGNRPGPAAPSGGARSGPSAAALAGLQDQLQKLWNPNCGVEGGRDVRVRVSFGLSPAGDLSGPVEAGGLERSDNAVARAAAERAIRAVHQAAPFPDLASPAGQRIAVNFNAREACS</sequence>
<evidence type="ECO:0000313" key="2">
    <source>
        <dbReference type="EMBL" id="AWM76577.1"/>
    </source>
</evidence>
<keyword evidence="3" id="KW-1185">Reference proteome</keyword>
<feature type="compositionally biased region" description="Pro residues" evidence="1">
    <location>
        <begin position="81"/>
        <end position="95"/>
    </location>
</feature>
<name>A0A2Z3HLM1_9CAUL</name>
<reference evidence="3" key="1">
    <citation type="submission" date="2018-05" db="EMBL/GenBank/DDBJ databases">
        <title>Genome sequencing of Phenylobacterium sp. HYN0004.</title>
        <authorList>
            <person name="Yi H."/>
            <person name="Baek C."/>
        </authorList>
    </citation>
    <scope>NUCLEOTIDE SEQUENCE [LARGE SCALE GENOMIC DNA]</scope>
    <source>
        <strain evidence="3">HYN0004</strain>
    </source>
</reference>
<organism evidence="2 3">
    <name type="scientific">Phenylobacterium parvum</name>
    <dbReference type="NCBI Taxonomy" id="2201350"/>
    <lineage>
        <taxon>Bacteria</taxon>
        <taxon>Pseudomonadati</taxon>
        <taxon>Pseudomonadota</taxon>
        <taxon>Alphaproteobacteria</taxon>
        <taxon>Caulobacterales</taxon>
        <taxon>Caulobacteraceae</taxon>
        <taxon>Phenylobacterium</taxon>
    </lineage>
</organism>
<feature type="region of interest" description="Disordered" evidence="1">
    <location>
        <begin position="53"/>
        <end position="180"/>
    </location>
</feature>
<proteinExistence type="predicted"/>
<gene>
    <name evidence="2" type="ORF">HYN04_01625</name>
</gene>
<protein>
    <submittedName>
        <fullName evidence="2">Cell envelope biogenesis protein TolA</fullName>
    </submittedName>
</protein>
<dbReference type="AlphaFoldDB" id="A0A2Z3HLM1"/>
<dbReference type="RefSeq" id="WP_110449146.1">
    <property type="nucleotide sequence ID" value="NZ_CP029479.1"/>
</dbReference>
<evidence type="ECO:0000256" key="1">
    <source>
        <dbReference type="SAM" id="MobiDB-lite"/>
    </source>
</evidence>
<dbReference type="EMBL" id="CP029479">
    <property type="protein sequence ID" value="AWM76577.1"/>
    <property type="molecule type" value="Genomic_DNA"/>
</dbReference>
<feature type="compositionally biased region" description="Low complexity" evidence="1">
    <location>
        <begin position="165"/>
        <end position="180"/>
    </location>
</feature>